<evidence type="ECO:0000313" key="2">
    <source>
        <dbReference type="Proteomes" id="UP000276215"/>
    </source>
</evidence>
<dbReference type="AlphaFoldDB" id="A0A3N4JAR7"/>
<organism evidence="1 2">
    <name type="scientific">Choiromyces venosus 120613-1</name>
    <dbReference type="NCBI Taxonomy" id="1336337"/>
    <lineage>
        <taxon>Eukaryota</taxon>
        <taxon>Fungi</taxon>
        <taxon>Dikarya</taxon>
        <taxon>Ascomycota</taxon>
        <taxon>Pezizomycotina</taxon>
        <taxon>Pezizomycetes</taxon>
        <taxon>Pezizales</taxon>
        <taxon>Tuberaceae</taxon>
        <taxon>Choiromyces</taxon>
    </lineage>
</organism>
<evidence type="ECO:0000313" key="1">
    <source>
        <dbReference type="EMBL" id="RPA94407.1"/>
    </source>
</evidence>
<reference evidence="1 2" key="1">
    <citation type="journal article" date="2018" name="Nat. Ecol. Evol.">
        <title>Pezizomycetes genomes reveal the molecular basis of ectomycorrhizal truffle lifestyle.</title>
        <authorList>
            <person name="Murat C."/>
            <person name="Payen T."/>
            <person name="Noel B."/>
            <person name="Kuo A."/>
            <person name="Morin E."/>
            <person name="Chen J."/>
            <person name="Kohler A."/>
            <person name="Krizsan K."/>
            <person name="Balestrini R."/>
            <person name="Da Silva C."/>
            <person name="Montanini B."/>
            <person name="Hainaut M."/>
            <person name="Levati E."/>
            <person name="Barry K.W."/>
            <person name="Belfiori B."/>
            <person name="Cichocki N."/>
            <person name="Clum A."/>
            <person name="Dockter R.B."/>
            <person name="Fauchery L."/>
            <person name="Guy J."/>
            <person name="Iotti M."/>
            <person name="Le Tacon F."/>
            <person name="Lindquist E.A."/>
            <person name="Lipzen A."/>
            <person name="Malagnac F."/>
            <person name="Mello A."/>
            <person name="Molinier V."/>
            <person name="Miyauchi S."/>
            <person name="Poulain J."/>
            <person name="Riccioni C."/>
            <person name="Rubini A."/>
            <person name="Sitrit Y."/>
            <person name="Splivallo R."/>
            <person name="Traeger S."/>
            <person name="Wang M."/>
            <person name="Zifcakova L."/>
            <person name="Wipf D."/>
            <person name="Zambonelli A."/>
            <person name="Paolocci F."/>
            <person name="Nowrousian M."/>
            <person name="Ottonello S."/>
            <person name="Baldrian P."/>
            <person name="Spatafora J.W."/>
            <person name="Henrissat B."/>
            <person name="Nagy L.G."/>
            <person name="Aury J.M."/>
            <person name="Wincker P."/>
            <person name="Grigoriev I.V."/>
            <person name="Bonfante P."/>
            <person name="Martin F.M."/>
        </authorList>
    </citation>
    <scope>NUCLEOTIDE SEQUENCE [LARGE SCALE GENOMIC DNA]</scope>
    <source>
        <strain evidence="1 2">120613-1</strain>
    </source>
</reference>
<dbReference type="Proteomes" id="UP000276215">
    <property type="component" value="Unassembled WGS sequence"/>
</dbReference>
<protein>
    <submittedName>
        <fullName evidence="1">Uncharacterized protein</fullName>
    </submittedName>
</protein>
<dbReference type="EMBL" id="ML120437">
    <property type="protein sequence ID" value="RPA94407.1"/>
    <property type="molecule type" value="Genomic_DNA"/>
</dbReference>
<sequence>MFGEKNFTRVRKVQAWAPLAHLRVAESIEQGWIMAQHRTKNVGYTRNDRLALMLSMAYRKYLTLPRHGIWVGPPNRVLSKRKPCNMRRNTSMLGWPPEHEYLRPNTSNEYWTKRYDMDEKKRIVGNGYSMGGSPAVHISPIPCTAWLRYLDTPV</sequence>
<gene>
    <name evidence="1" type="ORF">L873DRAFT_1433411</name>
</gene>
<accession>A0A3N4JAR7</accession>
<keyword evidence="2" id="KW-1185">Reference proteome</keyword>
<proteinExistence type="predicted"/>
<name>A0A3N4JAR7_9PEZI</name>